<feature type="compositionally biased region" description="Polar residues" evidence="1">
    <location>
        <begin position="358"/>
        <end position="371"/>
    </location>
</feature>
<feature type="region of interest" description="Disordered" evidence="1">
    <location>
        <begin position="188"/>
        <end position="244"/>
    </location>
</feature>
<gene>
    <name evidence="2" type="ORF">PoB_001527600</name>
</gene>
<evidence type="ECO:0000256" key="1">
    <source>
        <dbReference type="SAM" id="MobiDB-lite"/>
    </source>
</evidence>
<evidence type="ECO:0000313" key="2">
    <source>
        <dbReference type="EMBL" id="GFN88770.1"/>
    </source>
</evidence>
<feature type="compositionally biased region" description="Polar residues" evidence="1">
    <location>
        <begin position="625"/>
        <end position="634"/>
    </location>
</feature>
<feature type="compositionally biased region" description="Basic and acidic residues" evidence="1">
    <location>
        <begin position="275"/>
        <end position="299"/>
    </location>
</feature>
<feature type="compositionally biased region" description="Polar residues" evidence="1">
    <location>
        <begin position="207"/>
        <end position="221"/>
    </location>
</feature>
<accession>A0AAV3YYY3</accession>
<dbReference type="AlphaFoldDB" id="A0AAV3YYY3"/>
<feature type="compositionally biased region" description="Basic and acidic residues" evidence="1">
    <location>
        <begin position="431"/>
        <end position="458"/>
    </location>
</feature>
<feature type="region of interest" description="Disordered" evidence="1">
    <location>
        <begin position="262"/>
        <end position="535"/>
    </location>
</feature>
<name>A0AAV3YYY3_9GAST</name>
<feature type="compositionally biased region" description="Basic and acidic residues" evidence="1">
    <location>
        <begin position="508"/>
        <end position="522"/>
    </location>
</feature>
<protein>
    <submittedName>
        <fullName evidence="2">Uncharacterized protein</fullName>
    </submittedName>
</protein>
<feature type="compositionally biased region" description="Acidic residues" evidence="1">
    <location>
        <begin position="262"/>
        <end position="274"/>
    </location>
</feature>
<feature type="compositionally biased region" description="Acidic residues" evidence="1">
    <location>
        <begin position="342"/>
        <end position="352"/>
    </location>
</feature>
<dbReference type="EMBL" id="BLXT01001882">
    <property type="protein sequence ID" value="GFN88770.1"/>
    <property type="molecule type" value="Genomic_DNA"/>
</dbReference>
<keyword evidence="3" id="KW-1185">Reference proteome</keyword>
<sequence>MQSFTVRSQALKTRLNRGEHTAETGGSLTDHSTAVCAVRTDSGVKTTTNNTSTEKNFIFPLVLEAPIDLMCRHLPVSASLIKFPGVFSTCMQHLQKSLKTSPVSDPAAYNDSISASFRAALGEGALGLLGSPGSAPPPMPVDQESAEDLSMKAMAGTGSRHGPFGPGRFDEAELMMRIKQEVQEVYPDLDFSNPDPSTGSAHHRSKGQSAASSPTASQDQYLTKRHYHSSSSPGDDMDSGFDPRGVQVKAGQMVMDPDLMDEYNAEDDGEEDLPEEYRLPEKRTRLMDDEGDDMSKDRTAVMLEDEDEDYNDARCNEDQEGKPWNASVSSFSEGNNIRRDTVDDENTMDLEDGEVRRSSLQSQENQASGEQIMSWERENRLPVEPAEKRATPGEETEAERELRAVQERLEREQAEDLQTDAELQYQSASSSRDRLHNGYRHDRPHLETGKLVPSRKDFPTPNDCSSSNMFSSLSTQFSPLNGPSADDYSVGSSHEKGCSNSSHFLGHRSPDGHQFEDKKGVEEGQNLKSKALSPDCALAHGPSNFSNVSFLGPESERLSNGIDSKGSHDEENTYSSTDNGCESVSALSKSLPKSRVPLSPMSGPFVVQLPDSEPTFPVAEHHSRAQAQSGPLDS</sequence>
<reference evidence="2 3" key="1">
    <citation type="journal article" date="2021" name="Elife">
        <title>Chloroplast acquisition without the gene transfer in kleptoplastic sea slugs, Plakobranchus ocellatus.</title>
        <authorList>
            <person name="Maeda T."/>
            <person name="Takahashi S."/>
            <person name="Yoshida T."/>
            <person name="Shimamura S."/>
            <person name="Takaki Y."/>
            <person name="Nagai Y."/>
            <person name="Toyoda A."/>
            <person name="Suzuki Y."/>
            <person name="Arimoto A."/>
            <person name="Ishii H."/>
            <person name="Satoh N."/>
            <person name="Nishiyama T."/>
            <person name="Hasebe M."/>
            <person name="Maruyama T."/>
            <person name="Minagawa J."/>
            <person name="Obokata J."/>
            <person name="Shigenobu S."/>
        </authorList>
    </citation>
    <scope>NUCLEOTIDE SEQUENCE [LARGE SCALE GENOMIC DNA]</scope>
</reference>
<proteinExistence type="predicted"/>
<dbReference type="Proteomes" id="UP000735302">
    <property type="component" value="Unassembled WGS sequence"/>
</dbReference>
<feature type="compositionally biased region" description="Polar residues" evidence="1">
    <location>
        <begin position="573"/>
        <end position="588"/>
    </location>
</feature>
<feature type="compositionally biased region" description="Basic and acidic residues" evidence="1">
    <location>
        <begin position="375"/>
        <end position="392"/>
    </location>
</feature>
<feature type="compositionally biased region" description="Basic and acidic residues" evidence="1">
    <location>
        <begin position="399"/>
        <end position="414"/>
    </location>
</feature>
<feature type="compositionally biased region" description="Basic and acidic residues" evidence="1">
    <location>
        <begin position="311"/>
        <end position="321"/>
    </location>
</feature>
<feature type="compositionally biased region" description="Polar residues" evidence="1">
    <location>
        <begin position="462"/>
        <end position="481"/>
    </location>
</feature>
<evidence type="ECO:0000313" key="3">
    <source>
        <dbReference type="Proteomes" id="UP000735302"/>
    </source>
</evidence>
<organism evidence="2 3">
    <name type="scientific">Plakobranchus ocellatus</name>
    <dbReference type="NCBI Taxonomy" id="259542"/>
    <lineage>
        <taxon>Eukaryota</taxon>
        <taxon>Metazoa</taxon>
        <taxon>Spiralia</taxon>
        <taxon>Lophotrochozoa</taxon>
        <taxon>Mollusca</taxon>
        <taxon>Gastropoda</taxon>
        <taxon>Heterobranchia</taxon>
        <taxon>Euthyneura</taxon>
        <taxon>Panpulmonata</taxon>
        <taxon>Sacoglossa</taxon>
        <taxon>Placobranchoidea</taxon>
        <taxon>Plakobranchidae</taxon>
        <taxon>Plakobranchus</taxon>
    </lineage>
</organism>
<comment type="caution">
    <text evidence="2">The sequence shown here is derived from an EMBL/GenBank/DDBJ whole genome shotgun (WGS) entry which is preliminary data.</text>
</comment>
<feature type="region of interest" description="Disordered" evidence="1">
    <location>
        <begin position="548"/>
        <end position="634"/>
    </location>
</feature>
<feature type="compositionally biased region" description="Polar residues" evidence="1">
    <location>
        <begin position="326"/>
        <end position="335"/>
    </location>
</feature>